<keyword evidence="1" id="KW-0812">Transmembrane</keyword>
<sequence>MNWKKALGFGVLIWIVIFVLASAFMAYGLESGTLFNVLLTILCLISIYIVARYIAPASYGIALQYGLAFAVIGIVLDYLITAKFAPYIFSSVYYWVGYVLSVFVPLLAVKKTMVQAQPSQPQQ</sequence>
<dbReference type="Proteomes" id="UP000033831">
    <property type="component" value="Unassembled WGS sequence"/>
</dbReference>
<name>A0A0G1FIW0_9BACT</name>
<organism evidence="2 3">
    <name type="scientific">Candidatus Nomurabacteria bacterium GW2011_GWF2_43_8</name>
    <dbReference type="NCBI Taxonomy" id="1618779"/>
    <lineage>
        <taxon>Bacteria</taxon>
        <taxon>Candidatus Nomuraibacteriota</taxon>
    </lineage>
</organism>
<proteinExistence type="predicted"/>
<evidence type="ECO:0000313" key="2">
    <source>
        <dbReference type="EMBL" id="KKT22301.1"/>
    </source>
</evidence>
<accession>A0A0G1FIW0</accession>
<gene>
    <name evidence="2" type="ORF">UW07_C0039G0009</name>
</gene>
<keyword evidence="1" id="KW-0472">Membrane</keyword>
<dbReference type="AlphaFoldDB" id="A0A0G1FIW0"/>
<reference evidence="2 3" key="1">
    <citation type="journal article" date="2015" name="Nature">
        <title>rRNA introns, odd ribosomes, and small enigmatic genomes across a large radiation of phyla.</title>
        <authorList>
            <person name="Brown C.T."/>
            <person name="Hug L.A."/>
            <person name="Thomas B.C."/>
            <person name="Sharon I."/>
            <person name="Castelle C.J."/>
            <person name="Singh A."/>
            <person name="Wilkins M.J."/>
            <person name="Williams K.H."/>
            <person name="Banfield J.F."/>
        </authorList>
    </citation>
    <scope>NUCLEOTIDE SEQUENCE [LARGE SCALE GENOMIC DNA]</scope>
</reference>
<evidence type="ECO:0000313" key="3">
    <source>
        <dbReference type="Proteomes" id="UP000033831"/>
    </source>
</evidence>
<feature type="transmembrane region" description="Helical" evidence="1">
    <location>
        <begin position="7"/>
        <end position="27"/>
    </location>
</feature>
<dbReference type="EMBL" id="LCGX01000039">
    <property type="protein sequence ID" value="KKT22301.1"/>
    <property type="molecule type" value="Genomic_DNA"/>
</dbReference>
<comment type="caution">
    <text evidence="2">The sequence shown here is derived from an EMBL/GenBank/DDBJ whole genome shotgun (WGS) entry which is preliminary data.</text>
</comment>
<feature type="transmembrane region" description="Helical" evidence="1">
    <location>
        <begin position="62"/>
        <end position="80"/>
    </location>
</feature>
<feature type="transmembrane region" description="Helical" evidence="1">
    <location>
        <begin position="33"/>
        <end position="55"/>
    </location>
</feature>
<protein>
    <submittedName>
        <fullName evidence="2">Uncharacterized protein</fullName>
    </submittedName>
</protein>
<feature type="transmembrane region" description="Helical" evidence="1">
    <location>
        <begin position="92"/>
        <end position="109"/>
    </location>
</feature>
<keyword evidence="1" id="KW-1133">Transmembrane helix</keyword>
<evidence type="ECO:0000256" key="1">
    <source>
        <dbReference type="SAM" id="Phobius"/>
    </source>
</evidence>